<dbReference type="InterPro" id="IPR058240">
    <property type="entry name" value="rSAM_sf"/>
</dbReference>
<dbReference type="SFLD" id="SFLDG01067">
    <property type="entry name" value="SPASM/twitch_domain_containing"/>
    <property type="match status" value="1"/>
</dbReference>
<dbReference type="InterPro" id="IPR034391">
    <property type="entry name" value="AdoMet-like_SPASM_containing"/>
</dbReference>
<dbReference type="GO" id="GO:0003824">
    <property type="term" value="F:catalytic activity"/>
    <property type="evidence" value="ECO:0007669"/>
    <property type="project" value="InterPro"/>
</dbReference>
<dbReference type="Gene3D" id="3.20.20.70">
    <property type="entry name" value="Aldolase class I"/>
    <property type="match status" value="1"/>
</dbReference>
<comment type="cofactor">
    <cofactor evidence="1">
        <name>[4Fe-4S] cluster</name>
        <dbReference type="ChEBI" id="CHEBI:49883"/>
    </cofactor>
</comment>
<keyword evidence="3" id="KW-0949">S-adenosyl-L-methionine</keyword>
<dbReference type="PANTHER" id="PTHR11228:SF7">
    <property type="entry name" value="PQQA PEPTIDE CYCLASE"/>
    <property type="match status" value="1"/>
</dbReference>
<keyword evidence="4" id="KW-0479">Metal-binding</keyword>
<dbReference type="AlphaFoldDB" id="V6F7G7"/>
<dbReference type="SFLD" id="SFLDS00029">
    <property type="entry name" value="Radical_SAM"/>
    <property type="match status" value="1"/>
</dbReference>
<dbReference type="KEGG" id="mgy:MGMSRv2__4194"/>
<evidence type="ECO:0000313" key="9">
    <source>
        <dbReference type="Proteomes" id="UP000018922"/>
    </source>
</evidence>
<evidence type="ECO:0000313" key="8">
    <source>
        <dbReference type="EMBL" id="CDL01409.1"/>
    </source>
</evidence>
<dbReference type="GO" id="GO:0046872">
    <property type="term" value="F:metal ion binding"/>
    <property type="evidence" value="ECO:0007669"/>
    <property type="project" value="UniProtKB-KW"/>
</dbReference>
<reference evidence="8 9" key="1">
    <citation type="journal article" date="2014" name="Genome Announc.">
        <title>Complete genome sequence of Magnetospirillum gryphiswaldense MSR-1.</title>
        <authorList>
            <person name="Wang X."/>
            <person name="Wang Q."/>
            <person name="Zhang W."/>
            <person name="Wang Y."/>
            <person name="Li L."/>
            <person name="Wen T."/>
            <person name="Zhang T."/>
            <person name="Zhang Y."/>
            <person name="Xu J."/>
            <person name="Hu J."/>
            <person name="Li S."/>
            <person name="Liu L."/>
            <person name="Liu J."/>
            <person name="Jiang W."/>
            <person name="Tian J."/>
            <person name="Li Y."/>
            <person name="Schuler D."/>
            <person name="Wang L."/>
            <person name="Li J."/>
        </authorList>
    </citation>
    <scope>NUCLEOTIDE SEQUENCE [LARGE SCALE GENOMIC DNA]</scope>
    <source>
        <strain evidence="9">DSM 6361 / JCM 21280 / NBRC 15271 / MSR-1</strain>
    </source>
</reference>
<evidence type="ECO:0000256" key="2">
    <source>
        <dbReference type="ARBA" id="ARBA00022485"/>
    </source>
</evidence>
<keyword evidence="6" id="KW-0411">Iron-sulfur</keyword>
<protein>
    <recommendedName>
        <fullName evidence="7">Radical SAM core domain-containing protein</fullName>
    </recommendedName>
</protein>
<dbReference type="InterPro" id="IPR007197">
    <property type="entry name" value="rSAM"/>
</dbReference>
<dbReference type="eggNOG" id="COG0535">
    <property type="taxonomic scope" value="Bacteria"/>
</dbReference>
<gene>
    <name evidence="8" type="ordered locus">MGMSRv2__4194</name>
</gene>
<dbReference type="SUPFAM" id="SSF102114">
    <property type="entry name" value="Radical SAM enzymes"/>
    <property type="match status" value="1"/>
</dbReference>
<dbReference type="Proteomes" id="UP000018922">
    <property type="component" value="Chromosome I"/>
</dbReference>
<evidence type="ECO:0000256" key="6">
    <source>
        <dbReference type="ARBA" id="ARBA00023014"/>
    </source>
</evidence>
<dbReference type="PANTHER" id="PTHR11228">
    <property type="entry name" value="RADICAL SAM DOMAIN PROTEIN"/>
    <property type="match status" value="1"/>
</dbReference>
<sequence>MIDLLVLVEAFSATPALRDAWRLSGYVERVAALGGMVAVLTDDPQSGWPRGWRPVAHPGEALDAFPDAGAVLHVQAEQIFLDVEIALDGLAEFERFRPDMFTQWEHCLLPVGVGVRIYSPQALRRGDVGSMSAFLAAMVADPTAFSVRYDQRAYVSHEDHLLDTRFSDRTAAAVARAPAWSLAGYLEVADPGTHGYVGAPGAAMTDRRGMAAPYGFESRECADFPTYVMFDLTNRCNAACVHCPQSVGFVGQDNPTFLAFDAFRRAIDECVDRPIHFVRITADGEPLLHPRIWDMLDYAAAKGVGPVGLTTNGAALNDANARRLLTSGTFMVDVSIDAASEDTFRKIRVGLSFRQVRDNVLRLLELRRQSGSDLKVMTSFVRQPGNAHEVEDFQAQWVPLVDKVLIRELNSNVGLNGVAGGADGPEPGRWPCPHLWRRVVIGYGGELKACPIDWQGGLVNRPLTDSPIQAQWHDDFYHDHRMQHLNNDFRADSICRECRDWQASPWALGYEKVVRDLRGREE</sequence>
<dbReference type="GO" id="GO:0051536">
    <property type="term" value="F:iron-sulfur cluster binding"/>
    <property type="evidence" value="ECO:0007669"/>
    <property type="project" value="UniProtKB-KW"/>
</dbReference>
<keyword evidence="9" id="KW-1185">Reference proteome</keyword>
<organism evidence="8 9">
    <name type="scientific">Magnetospirillum gryphiswaldense (strain DSM 6361 / JCM 21280 / NBRC 15271 / MSR-1)</name>
    <dbReference type="NCBI Taxonomy" id="431944"/>
    <lineage>
        <taxon>Bacteria</taxon>
        <taxon>Pseudomonadati</taxon>
        <taxon>Pseudomonadota</taxon>
        <taxon>Alphaproteobacteria</taxon>
        <taxon>Rhodospirillales</taxon>
        <taxon>Rhodospirillaceae</taxon>
        <taxon>Magnetospirillum</taxon>
    </lineage>
</organism>
<dbReference type="Pfam" id="PF04055">
    <property type="entry name" value="Radical_SAM"/>
    <property type="match status" value="1"/>
</dbReference>
<name>V6F7G7_MAGGM</name>
<dbReference type="HOGENOM" id="CLU_521575_0_0_5"/>
<dbReference type="PROSITE" id="PS51918">
    <property type="entry name" value="RADICAL_SAM"/>
    <property type="match status" value="1"/>
</dbReference>
<dbReference type="EMBL" id="HG794546">
    <property type="protein sequence ID" value="CDL01409.1"/>
    <property type="molecule type" value="Genomic_DNA"/>
</dbReference>
<keyword evidence="5" id="KW-0408">Iron</keyword>
<dbReference type="SFLD" id="SFLDG01387">
    <property type="entry name" value="BtrN-like_SPASM_domain_contain"/>
    <property type="match status" value="1"/>
</dbReference>
<evidence type="ECO:0000256" key="5">
    <source>
        <dbReference type="ARBA" id="ARBA00023004"/>
    </source>
</evidence>
<dbReference type="STRING" id="1430440.MGMSRv2__4194"/>
<feature type="domain" description="Radical SAM core" evidence="7">
    <location>
        <begin position="222"/>
        <end position="426"/>
    </location>
</feature>
<accession>V6F7G7</accession>
<evidence type="ECO:0000256" key="4">
    <source>
        <dbReference type="ARBA" id="ARBA00022723"/>
    </source>
</evidence>
<dbReference type="InterPro" id="IPR050377">
    <property type="entry name" value="Radical_SAM_PqqE_MftC-like"/>
</dbReference>
<dbReference type="CDD" id="cd01335">
    <property type="entry name" value="Radical_SAM"/>
    <property type="match status" value="1"/>
</dbReference>
<dbReference type="InterPro" id="IPR013785">
    <property type="entry name" value="Aldolase_TIM"/>
</dbReference>
<proteinExistence type="predicted"/>
<keyword evidence="2" id="KW-0004">4Fe-4S</keyword>
<evidence type="ECO:0000259" key="7">
    <source>
        <dbReference type="PROSITE" id="PS51918"/>
    </source>
</evidence>
<evidence type="ECO:0000256" key="1">
    <source>
        <dbReference type="ARBA" id="ARBA00001966"/>
    </source>
</evidence>
<evidence type="ECO:0000256" key="3">
    <source>
        <dbReference type="ARBA" id="ARBA00022691"/>
    </source>
</evidence>